<proteinExistence type="predicted"/>
<sequence>MMMQHLQQCMLEVALMVVVVAVVQPQGSVVGVQGASAKFPSLNLTPRQREANAPQDPAYRIFFQTGNTDGALPVCSPWSVCNKIDFYDSPRIERQCRCPQEQQCSTNVDAADGHTITDKTRHYKVCEPIKKLGKCRYFRDVTWTFITYPDNVTQQIMHCICPKNSVAYIIKRQAYQTPQGIGFQYSFACSPQSRLRCQRKEPCRLFTVKKKPEFEEVNTNTLCQCPHGHYCPKHHMDPGVIPGKIYTEDAIRTFSGYCM</sequence>
<keyword evidence="3" id="KW-1185">Reference proteome</keyword>
<feature type="chain" id="PRO_5043393813" description="Protein giant-lens" evidence="1">
    <location>
        <begin position="26"/>
        <end position="259"/>
    </location>
</feature>
<gene>
    <name evidence="2" type="ORF">MNOR_LOCUS16963</name>
</gene>
<keyword evidence="1" id="KW-0732">Signal</keyword>
<name>A0AAV2QYF8_MEGNR</name>
<dbReference type="EMBL" id="CAXKWB010011408">
    <property type="protein sequence ID" value="CAL4101224.1"/>
    <property type="molecule type" value="Genomic_DNA"/>
</dbReference>
<evidence type="ECO:0000313" key="3">
    <source>
        <dbReference type="Proteomes" id="UP001497623"/>
    </source>
</evidence>
<organism evidence="2 3">
    <name type="scientific">Meganyctiphanes norvegica</name>
    <name type="common">Northern krill</name>
    <name type="synonym">Thysanopoda norvegica</name>
    <dbReference type="NCBI Taxonomy" id="48144"/>
    <lineage>
        <taxon>Eukaryota</taxon>
        <taxon>Metazoa</taxon>
        <taxon>Ecdysozoa</taxon>
        <taxon>Arthropoda</taxon>
        <taxon>Crustacea</taxon>
        <taxon>Multicrustacea</taxon>
        <taxon>Malacostraca</taxon>
        <taxon>Eumalacostraca</taxon>
        <taxon>Eucarida</taxon>
        <taxon>Euphausiacea</taxon>
        <taxon>Euphausiidae</taxon>
        <taxon>Meganyctiphanes</taxon>
    </lineage>
</organism>
<dbReference type="AlphaFoldDB" id="A0AAV2QYF8"/>
<feature type="signal peptide" evidence="1">
    <location>
        <begin position="1"/>
        <end position="25"/>
    </location>
</feature>
<comment type="caution">
    <text evidence="2">The sequence shown here is derived from an EMBL/GenBank/DDBJ whole genome shotgun (WGS) entry which is preliminary data.</text>
</comment>
<dbReference type="Pfam" id="PF11581">
    <property type="entry name" value="Argos"/>
    <property type="match status" value="1"/>
</dbReference>
<dbReference type="Gene3D" id="2.20.20.160">
    <property type="match status" value="2"/>
</dbReference>
<reference evidence="2 3" key="1">
    <citation type="submission" date="2024-05" db="EMBL/GenBank/DDBJ databases">
        <authorList>
            <person name="Wallberg A."/>
        </authorList>
    </citation>
    <scope>NUCLEOTIDE SEQUENCE [LARGE SCALE GENOMIC DNA]</scope>
</reference>
<dbReference type="Gene3D" id="2.20.20.150">
    <property type="match status" value="1"/>
</dbReference>
<dbReference type="InterPro" id="IPR021633">
    <property type="entry name" value="Argos"/>
</dbReference>
<evidence type="ECO:0000313" key="2">
    <source>
        <dbReference type="EMBL" id="CAL4101224.1"/>
    </source>
</evidence>
<protein>
    <recommendedName>
        <fullName evidence="4">Protein giant-lens</fullName>
    </recommendedName>
</protein>
<evidence type="ECO:0000256" key="1">
    <source>
        <dbReference type="SAM" id="SignalP"/>
    </source>
</evidence>
<dbReference type="Proteomes" id="UP001497623">
    <property type="component" value="Unassembled WGS sequence"/>
</dbReference>
<accession>A0AAV2QYF8</accession>
<evidence type="ECO:0008006" key="4">
    <source>
        <dbReference type="Google" id="ProtNLM"/>
    </source>
</evidence>